<feature type="compositionally biased region" description="Acidic residues" evidence="3">
    <location>
        <begin position="912"/>
        <end position="929"/>
    </location>
</feature>
<feature type="region of interest" description="Disordered" evidence="3">
    <location>
        <begin position="1176"/>
        <end position="1200"/>
    </location>
</feature>
<reference evidence="5" key="1">
    <citation type="submission" date="2019-06" db="EMBL/GenBank/DDBJ databases">
        <authorList>
            <person name="Zheng W."/>
        </authorList>
    </citation>
    <scope>NUCLEOTIDE SEQUENCE</scope>
    <source>
        <strain evidence="5">QDHG01</strain>
    </source>
</reference>
<accession>A0A8J8P716</accession>
<feature type="region of interest" description="Disordered" evidence="3">
    <location>
        <begin position="946"/>
        <end position="977"/>
    </location>
</feature>
<dbReference type="EMBL" id="RRYP01000620">
    <property type="protein sequence ID" value="TNV87114.1"/>
    <property type="molecule type" value="Genomic_DNA"/>
</dbReference>
<name>A0A8J8P716_HALGN</name>
<evidence type="ECO:0000313" key="5">
    <source>
        <dbReference type="EMBL" id="TNV87114.1"/>
    </source>
</evidence>
<dbReference type="GO" id="GO:0005509">
    <property type="term" value="F:calcium ion binding"/>
    <property type="evidence" value="ECO:0007669"/>
    <property type="project" value="InterPro"/>
</dbReference>
<feature type="region of interest" description="Disordered" evidence="3">
    <location>
        <begin position="442"/>
        <end position="487"/>
    </location>
</feature>
<dbReference type="Proteomes" id="UP000785679">
    <property type="component" value="Unassembled WGS sequence"/>
</dbReference>
<dbReference type="InterPro" id="IPR002048">
    <property type="entry name" value="EF_hand_dom"/>
</dbReference>
<dbReference type="InterPro" id="IPR019347">
    <property type="entry name" value="Axonemal_dynein_light_chain"/>
</dbReference>
<feature type="coiled-coil region" evidence="2">
    <location>
        <begin position="673"/>
        <end position="756"/>
    </location>
</feature>
<feature type="compositionally biased region" description="Low complexity" evidence="3">
    <location>
        <begin position="963"/>
        <end position="977"/>
    </location>
</feature>
<dbReference type="OrthoDB" id="299828at2759"/>
<dbReference type="PANTHER" id="PTHR34894">
    <property type="entry name" value="SAM-DEPENDENT METHYLTRANSFERASE RSMI, CONSERVED SITE"/>
    <property type="match status" value="1"/>
</dbReference>
<feature type="compositionally biased region" description="Low complexity" evidence="3">
    <location>
        <begin position="1179"/>
        <end position="1191"/>
    </location>
</feature>
<keyword evidence="1 2" id="KW-0175">Coiled coil</keyword>
<proteinExistence type="predicted"/>
<evidence type="ECO:0000313" key="6">
    <source>
        <dbReference type="Proteomes" id="UP000785679"/>
    </source>
</evidence>
<feature type="compositionally biased region" description="Polar residues" evidence="3">
    <location>
        <begin position="456"/>
        <end position="479"/>
    </location>
</feature>
<evidence type="ECO:0000256" key="3">
    <source>
        <dbReference type="SAM" id="MobiDB-lite"/>
    </source>
</evidence>
<evidence type="ECO:0000256" key="1">
    <source>
        <dbReference type="ARBA" id="ARBA00023054"/>
    </source>
</evidence>
<dbReference type="Pfam" id="PF10211">
    <property type="entry name" value="Ax_dynein_light"/>
    <property type="match status" value="1"/>
</dbReference>
<evidence type="ECO:0000256" key="2">
    <source>
        <dbReference type="SAM" id="Coils"/>
    </source>
</evidence>
<dbReference type="PROSITE" id="PS50222">
    <property type="entry name" value="EF_HAND_2"/>
    <property type="match status" value="1"/>
</dbReference>
<protein>
    <recommendedName>
        <fullName evidence="4">EF-hand domain-containing protein</fullName>
    </recommendedName>
</protein>
<feature type="coiled-coil region" evidence="2">
    <location>
        <begin position="1039"/>
        <end position="1122"/>
    </location>
</feature>
<dbReference type="PANTHER" id="PTHR34894:SF5">
    <property type="entry name" value="EF-HAND DOMAIN-CONTAINING PROTEIN"/>
    <property type="match status" value="1"/>
</dbReference>
<dbReference type="GO" id="GO:0005737">
    <property type="term" value="C:cytoplasm"/>
    <property type="evidence" value="ECO:0007669"/>
    <property type="project" value="UniProtKB-ARBA"/>
</dbReference>
<organism evidence="5 6">
    <name type="scientific">Halteria grandinella</name>
    <dbReference type="NCBI Taxonomy" id="5974"/>
    <lineage>
        <taxon>Eukaryota</taxon>
        <taxon>Sar</taxon>
        <taxon>Alveolata</taxon>
        <taxon>Ciliophora</taxon>
        <taxon>Intramacronucleata</taxon>
        <taxon>Spirotrichea</taxon>
        <taxon>Stichotrichia</taxon>
        <taxon>Sporadotrichida</taxon>
        <taxon>Halteriidae</taxon>
        <taxon>Halteria</taxon>
    </lineage>
</organism>
<feature type="domain" description="EF-hand" evidence="4">
    <location>
        <begin position="1487"/>
        <end position="1522"/>
    </location>
</feature>
<keyword evidence="6" id="KW-1185">Reference proteome</keyword>
<comment type="caution">
    <text evidence="5">The sequence shown here is derived from an EMBL/GenBank/DDBJ whole genome shotgun (WGS) entry which is preliminary data.</text>
</comment>
<feature type="region of interest" description="Disordered" evidence="3">
    <location>
        <begin position="886"/>
        <end position="929"/>
    </location>
</feature>
<gene>
    <name evidence="5" type="ORF">FGO68_gene8085</name>
</gene>
<sequence>MAYQKQIKMTSIPRADSKTRLGKLLQSVSLQTDTAEAQLQNTDLQNTKKIFQGSLLRLVHPGGSNEAVTLKSLRKKIDVTVTLHEPKNEGVANVSNVFVTPDDPTHTPVEQKDALRIRKMGGGRAMEEVIQQVENKVAYGGGTARFKEAEEKESFTRSKSLRFFDVNAQNEDKDGIGEVPMNKTIFNKTLGFPTLSRGSNLERGKSSLTKSGLLLTDRRDFQAPQDIRDATVNLNFINHPDISRSKTSLQLSKSPNTHFKKYLPNIIKTKHESSMAQDLQAPIAELKKLKVMSRIKLQQQQGVYEDQVSTIPQPGDMQMRQDVSYLKELNTPTQKPTILTTGDRGQDKLLEATMGIKNLGRSLINLPSNISALQDLLKAYQGGKNILSLFQQPEQDEEVLDRYLLANFSPLDALQLLQDQGNLTKEQLSSVKLANLKLKPFLKPNNQLSPKRHLPNKQSSRNRSPSKQFNNTIDQQQPGPVNPHDLEKKQDPVVETDIELLSFINSKLMRKYGDKAFIQHNSLLNEKHLKKPTTKDHSVVYSETDLFGEPLLKTSNDVILPPQSSSLDLGNPSSRQDAVILLIWFEKIFKSLVQKRLSGTIAESQVYPLIQLVMNIAMQEITRQVSVHCVERGLLLKRIFNSYIGFLDLVNMDHNLKRKTLKNDFALKLDRYITIFEHQATCYKEQIADLEAKNTQLAQQMEEMQSKLKDQSALAGRFRRKCGTQHRDLEANNAKVRYLEKENAKLKGKLNELKEDFQLDGVQELDENDRLRLILEVEREMQDLERDKQLQTRFNLTKNSSHFEGATTENEQYSEKELIGVDERETSTHDLVSYLVVSGQYKYRDRGQQTEMGENMRAREIQVDAYKVGCMESVMTDTSDLVVKNTEQASTRKRRLTVINEGEEFDKQPSSAEEEEDSEDDDYDDNDEEDLSQKFDIKDLVQLSNLQRSQTPVGNKQLKGRLSMSLPSSNHSNNNSVANQTQSAIKDALDASKQFSPAQATTELIEFLAVTLVQRANDLLQKEVERIDKIAEVSPPLIGQKLRASLKQTTQDVAKIKEEIERKRGKVRKSLRENKRTESTLKQTNERLDSLEMDNYDLREQIQEQIKLLEEYRAMIAELQGLIDQNGGAEYNRARIVQIVGQLSDMIQSNQQKTLQLTTQDDNFPMPKEDYDDNASFVNPPFTNNNTSNTPDKSSKSVSNHEFVRKRGALKFAHYNIGQRASPEKVKGTHPAYAILKKIQSKDPKKLREIMPRKMLLRVIYQVYQEKGEFDQGQSDHIVTVNTQQMLLQTVQSVNSVLPPGSEIAKTGGANTQGFASAAAGQNNQQASLLEWVYDSFMQKYGLKNVAERKFVQLISSCITYKNLLPRIQLFGRFFEVYDDLPTSDYNRYLKLMQMFTTQILNFRFDENTEITLLPLTRAIDYFKFKFDSKMVPHIFQHKLHAIEKKKKVVTMEDVKLQKHLKGVREAIDFDWFAQHILDTYIFLQEDREMHIRDLFLALDVSNTGNITLQQFEMAMKVFHYKSAKYTRRLFEEYTLTNIEGNTAGGATVQQTMTMEQFGTLALERELFTPKVQFNIIKCKHPDKDFDKLKQQLPSVISLMRARLVTIEMNNDPFYHEHLLENLQNAVTYPYSPRVAYLCYRVTNEAIKRLFLKKMSDQCMPVDISKIQKKVKPSAALLNTLPITHFDTNQ</sequence>
<evidence type="ECO:0000259" key="4">
    <source>
        <dbReference type="PROSITE" id="PS50222"/>
    </source>
</evidence>